<dbReference type="GO" id="GO:0022857">
    <property type="term" value="F:transmembrane transporter activity"/>
    <property type="evidence" value="ECO:0007669"/>
    <property type="project" value="InterPro"/>
</dbReference>
<dbReference type="SUPFAM" id="SSF103473">
    <property type="entry name" value="MFS general substrate transporter"/>
    <property type="match status" value="1"/>
</dbReference>
<feature type="transmembrane region" description="Helical" evidence="5">
    <location>
        <begin position="424"/>
        <end position="448"/>
    </location>
</feature>
<dbReference type="Gene3D" id="1.20.1720.10">
    <property type="entry name" value="Multidrug resistance protein D"/>
    <property type="match status" value="1"/>
</dbReference>
<feature type="transmembrane region" description="Helical" evidence="5">
    <location>
        <begin position="98"/>
        <end position="116"/>
    </location>
</feature>
<protein>
    <submittedName>
        <fullName evidence="7">Major facilitator superfamily</fullName>
    </submittedName>
</protein>
<keyword evidence="3 5" id="KW-1133">Transmembrane helix</keyword>
<feature type="transmembrane region" description="Helical" evidence="5">
    <location>
        <begin position="32"/>
        <end position="55"/>
    </location>
</feature>
<dbReference type="EMBL" id="KU179183">
    <property type="protein sequence ID" value="ANC28055.1"/>
    <property type="molecule type" value="mRNA"/>
</dbReference>
<dbReference type="AlphaFoldDB" id="A0A168DB76"/>
<reference evidence="7" key="1">
    <citation type="submission" date="2015-11" db="EMBL/GenBank/DDBJ databases">
        <authorList>
            <person name="Zhang Y."/>
            <person name="Guo Z."/>
        </authorList>
    </citation>
    <scope>NUCLEOTIDE SEQUENCE</scope>
    <source>
        <strain evidence="7">L1</strain>
    </source>
</reference>
<dbReference type="InterPro" id="IPR020846">
    <property type="entry name" value="MFS_dom"/>
</dbReference>
<evidence type="ECO:0000256" key="2">
    <source>
        <dbReference type="ARBA" id="ARBA00022692"/>
    </source>
</evidence>
<feature type="transmembrane region" description="Helical" evidence="5">
    <location>
        <begin position="285"/>
        <end position="310"/>
    </location>
</feature>
<evidence type="ECO:0000259" key="6">
    <source>
        <dbReference type="PROSITE" id="PS50850"/>
    </source>
</evidence>
<dbReference type="Pfam" id="PF07690">
    <property type="entry name" value="MFS_1"/>
    <property type="match status" value="1"/>
</dbReference>
<evidence type="ECO:0000313" key="7">
    <source>
        <dbReference type="EMBL" id="ANC28055.1"/>
    </source>
</evidence>
<feature type="transmembrane region" description="Helical" evidence="5">
    <location>
        <begin position="186"/>
        <end position="206"/>
    </location>
</feature>
<evidence type="ECO:0000256" key="3">
    <source>
        <dbReference type="ARBA" id="ARBA00022989"/>
    </source>
</evidence>
<organism evidence="7">
    <name type="scientific">Polyporus umbellatus</name>
    <dbReference type="NCBI Taxonomy" id="158314"/>
    <lineage>
        <taxon>Eukaryota</taxon>
        <taxon>Fungi</taxon>
        <taxon>Dikarya</taxon>
        <taxon>Basidiomycota</taxon>
        <taxon>Agaricomycotina</taxon>
        <taxon>Agaricomycetes</taxon>
        <taxon>Polyporales</taxon>
        <taxon>Polyporaceae</taxon>
        <taxon>Polyporus</taxon>
    </lineage>
</organism>
<feature type="transmembrane region" description="Helical" evidence="5">
    <location>
        <begin position="122"/>
        <end position="144"/>
    </location>
</feature>
<dbReference type="InterPro" id="IPR011701">
    <property type="entry name" value="MFS"/>
</dbReference>
<feature type="transmembrane region" description="Helical" evidence="5">
    <location>
        <begin position="156"/>
        <end position="174"/>
    </location>
</feature>
<evidence type="ECO:0000256" key="1">
    <source>
        <dbReference type="ARBA" id="ARBA00004141"/>
    </source>
</evidence>
<accession>A0A168DB76</accession>
<keyword evidence="2 5" id="KW-0812">Transmembrane</keyword>
<dbReference type="PROSITE" id="PS50850">
    <property type="entry name" value="MFS"/>
    <property type="match status" value="1"/>
</dbReference>
<dbReference type="GO" id="GO:0005886">
    <property type="term" value="C:plasma membrane"/>
    <property type="evidence" value="ECO:0007669"/>
    <property type="project" value="TreeGrafter"/>
</dbReference>
<comment type="subcellular location">
    <subcellularLocation>
        <location evidence="1">Membrane</location>
        <topology evidence="1">Multi-pass membrane protein</topology>
    </subcellularLocation>
</comment>
<name>A0A168DB76_9APHY</name>
<evidence type="ECO:0000256" key="4">
    <source>
        <dbReference type="ARBA" id="ARBA00023136"/>
    </source>
</evidence>
<evidence type="ECO:0000256" key="5">
    <source>
        <dbReference type="SAM" id="Phobius"/>
    </source>
</evidence>
<keyword evidence="4 5" id="KW-0472">Membrane</keyword>
<sequence>MSSETIPLLEEVSSDDRKDVYSRFSPARKRTIVALVSWSALLPMFASGTFVPSIPQIATDLNSTGPMISFAVSLSILASAMGAMVFATYSSFYGRRPVYLIGTPLLCIGSIGVALSNSVPEIMIWRLIQALGTSGGMSVGAAVIGDIYKLTQRGTAMGIFFGASLLGPALAPVAGGWGAHYASWRWTQLSLAVWGLLAFLVILLFFPETSHPGSRGIDKLRELEGESPKRWVWVWLNPFACLSMLRSPNLLLATLAGAVVLITDYVLLMPVAYTVGVKYNITNEFLIGACFIPCGLGNIIGAPIAGWLSDRVVIASRAKYGTDIWRPESRLIAALPGAMLPVPLSVLISGLVTHFVEGKVGLILNLFCFFMNGIGVDLVLTPATAYAVDVVHERSAEVMAATTGLRAIVLAAATSVILPSIKHIGVLATDVIATVIAWSAFVMIWVIIRYGQRMREWVDVGYPLKNV</sequence>
<feature type="transmembrane region" description="Helical" evidence="5">
    <location>
        <begin position="398"/>
        <end position="418"/>
    </location>
</feature>
<proteinExistence type="evidence at transcript level"/>
<feature type="transmembrane region" description="Helical" evidence="5">
    <location>
        <begin position="362"/>
        <end position="386"/>
    </location>
</feature>
<feature type="transmembrane region" description="Helical" evidence="5">
    <location>
        <begin position="67"/>
        <end position="86"/>
    </location>
</feature>
<feature type="transmembrane region" description="Helical" evidence="5">
    <location>
        <begin position="250"/>
        <end position="273"/>
    </location>
</feature>
<feature type="transmembrane region" description="Helical" evidence="5">
    <location>
        <begin position="331"/>
        <end position="356"/>
    </location>
</feature>
<dbReference type="InterPro" id="IPR036259">
    <property type="entry name" value="MFS_trans_sf"/>
</dbReference>
<dbReference type="PANTHER" id="PTHR23502">
    <property type="entry name" value="MAJOR FACILITATOR SUPERFAMILY"/>
    <property type="match status" value="1"/>
</dbReference>
<feature type="domain" description="Major facilitator superfamily (MFS) profile" evidence="6">
    <location>
        <begin position="32"/>
        <end position="452"/>
    </location>
</feature>
<dbReference type="PANTHER" id="PTHR23502:SF64">
    <property type="entry name" value="TRANSPORTER, PUTATIVE (AFU_ORTHOLOGUE AFUA_3G11760)-RELATED"/>
    <property type="match status" value="1"/>
</dbReference>